<gene>
    <name evidence="2" type="ORF">ACFQ63_40910</name>
</gene>
<evidence type="ECO:0000256" key="1">
    <source>
        <dbReference type="SAM" id="MobiDB-lite"/>
    </source>
</evidence>
<accession>A0ABW6JAE3</accession>
<protein>
    <submittedName>
        <fullName evidence="2">Uncharacterized protein</fullName>
    </submittedName>
</protein>
<feature type="compositionally biased region" description="Polar residues" evidence="1">
    <location>
        <begin position="11"/>
        <end position="22"/>
    </location>
</feature>
<dbReference type="Proteomes" id="UP001600424">
    <property type="component" value="Unassembled WGS sequence"/>
</dbReference>
<organism evidence="2 3">
    <name type="scientific">Streptomyces wedmorensis</name>
    <dbReference type="NCBI Taxonomy" id="43759"/>
    <lineage>
        <taxon>Bacteria</taxon>
        <taxon>Bacillati</taxon>
        <taxon>Actinomycetota</taxon>
        <taxon>Actinomycetes</taxon>
        <taxon>Kitasatosporales</taxon>
        <taxon>Streptomycetaceae</taxon>
        <taxon>Streptomyces</taxon>
    </lineage>
</organism>
<proteinExistence type="predicted"/>
<name>A0ABW6JAE3_STRWE</name>
<dbReference type="RefSeq" id="WP_386256935.1">
    <property type="nucleotide sequence ID" value="NZ_JBHTRV010000086.1"/>
</dbReference>
<evidence type="ECO:0000313" key="3">
    <source>
        <dbReference type="Proteomes" id="UP001600424"/>
    </source>
</evidence>
<feature type="region of interest" description="Disordered" evidence="1">
    <location>
        <begin position="1"/>
        <end position="33"/>
    </location>
</feature>
<sequence>MPPAARWRTPCATSGAPTSPSRPSEEQHTIMSDIDIHTTAGKIADLKRRIDEATHAGSERAVEK</sequence>
<keyword evidence="3" id="KW-1185">Reference proteome</keyword>
<feature type="non-terminal residue" evidence="2">
    <location>
        <position position="64"/>
    </location>
</feature>
<evidence type="ECO:0000313" key="2">
    <source>
        <dbReference type="EMBL" id="MFE5986005.1"/>
    </source>
</evidence>
<reference evidence="2 3" key="1">
    <citation type="submission" date="2024-09" db="EMBL/GenBank/DDBJ databases">
        <title>The Natural Products Discovery Center: Release of the First 8490 Sequenced Strains for Exploring Actinobacteria Biosynthetic Diversity.</title>
        <authorList>
            <person name="Kalkreuter E."/>
            <person name="Kautsar S.A."/>
            <person name="Yang D."/>
            <person name="Bader C.D."/>
            <person name="Teijaro C.N."/>
            <person name="Fluegel L."/>
            <person name="Davis C.M."/>
            <person name="Simpson J.R."/>
            <person name="Lauterbach L."/>
            <person name="Steele A.D."/>
            <person name="Gui C."/>
            <person name="Meng S."/>
            <person name="Li G."/>
            <person name="Viehrig K."/>
            <person name="Ye F."/>
            <person name="Su P."/>
            <person name="Kiefer A.F."/>
            <person name="Nichols A."/>
            <person name="Cepeda A.J."/>
            <person name="Yan W."/>
            <person name="Fan B."/>
            <person name="Jiang Y."/>
            <person name="Adhikari A."/>
            <person name="Zheng C.-J."/>
            <person name="Schuster L."/>
            <person name="Cowan T.M."/>
            <person name="Smanski M.J."/>
            <person name="Chevrette M.G."/>
            <person name="De Carvalho L.P.S."/>
            <person name="Shen B."/>
        </authorList>
    </citation>
    <scope>NUCLEOTIDE SEQUENCE [LARGE SCALE GENOMIC DNA]</scope>
    <source>
        <strain evidence="2 3">NPDC056472</strain>
    </source>
</reference>
<comment type="caution">
    <text evidence="2">The sequence shown here is derived from an EMBL/GenBank/DDBJ whole genome shotgun (WGS) entry which is preliminary data.</text>
</comment>
<dbReference type="EMBL" id="JBHTRV010000086">
    <property type="protein sequence ID" value="MFE5986005.1"/>
    <property type="molecule type" value="Genomic_DNA"/>
</dbReference>